<organism evidence="2 3">
    <name type="scientific">Mycena metata</name>
    <dbReference type="NCBI Taxonomy" id="1033252"/>
    <lineage>
        <taxon>Eukaryota</taxon>
        <taxon>Fungi</taxon>
        <taxon>Dikarya</taxon>
        <taxon>Basidiomycota</taxon>
        <taxon>Agaricomycotina</taxon>
        <taxon>Agaricomycetes</taxon>
        <taxon>Agaricomycetidae</taxon>
        <taxon>Agaricales</taxon>
        <taxon>Marasmiineae</taxon>
        <taxon>Mycenaceae</taxon>
        <taxon>Mycena</taxon>
    </lineage>
</organism>
<keyword evidence="3" id="KW-1185">Reference proteome</keyword>
<dbReference type="AlphaFoldDB" id="A0AAD7MHJ6"/>
<dbReference type="Proteomes" id="UP001215598">
    <property type="component" value="Unassembled WGS sequence"/>
</dbReference>
<feature type="compositionally biased region" description="Basic and acidic residues" evidence="1">
    <location>
        <begin position="25"/>
        <end position="40"/>
    </location>
</feature>
<feature type="region of interest" description="Disordered" evidence="1">
    <location>
        <begin position="1"/>
        <end position="63"/>
    </location>
</feature>
<comment type="caution">
    <text evidence="2">The sequence shown here is derived from an EMBL/GenBank/DDBJ whole genome shotgun (WGS) entry which is preliminary data.</text>
</comment>
<protein>
    <submittedName>
        <fullName evidence="2">Uncharacterized protein</fullName>
    </submittedName>
</protein>
<evidence type="ECO:0000313" key="3">
    <source>
        <dbReference type="Proteomes" id="UP001215598"/>
    </source>
</evidence>
<feature type="region of interest" description="Disordered" evidence="1">
    <location>
        <begin position="189"/>
        <end position="217"/>
    </location>
</feature>
<feature type="region of interest" description="Disordered" evidence="1">
    <location>
        <begin position="124"/>
        <end position="158"/>
    </location>
</feature>
<dbReference type="EMBL" id="JARKIB010000272">
    <property type="protein sequence ID" value="KAJ7717807.1"/>
    <property type="molecule type" value="Genomic_DNA"/>
</dbReference>
<name>A0AAD7MHJ6_9AGAR</name>
<evidence type="ECO:0000313" key="2">
    <source>
        <dbReference type="EMBL" id="KAJ7717807.1"/>
    </source>
</evidence>
<feature type="compositionally biased region" description="Basic and acidic residues" evidence="1">
    <location>
        <begin position="143"/>
        <end position="154"/>
    </location>
</feature>
<evidence type="ECO:0000256" key="1">
    <source>
        <dbReference type="SAM" id="MobiDB-lite"/>
    </source>
</evidence>
<sequence length="381" mass="42599">MASASENNAPGTRGGSTTSSASNYKEGDAGAKAQLERMASEGHQYVGEDEPDTWEITAPEGNEEHGTDELYAFCSKENHWVKTNILTRRTRWMGLSEIKRTSREFAHFEKREYRARREAMNWKGERDELEPEGTLASGIPTADRIDTDGERGGRESASVEFIPESDAKLWRDRTSMEISIQTKDVDSRLMGSKDGAAPTSIETNPSVGMRGQKGRGEVSTQQCLRASRLIGTLNADTLARPPNRIDEALPGTSAGFFNAGVSSSTRSPSGVSNFQAFGLVLRKARNFQQISRSSLCHPALSAFMRKHIWNLRSAFKKARLDDQPHSVPSHDNDFLKGNTWNIEHPPLGAVEFSRRNGKWVLFEPDRRPRIERWRAVYLLKS</sequence>
<gene>
    <name evidence="2" type="ORF">B0H16DRAFT_1475907</name>
</gene>
<reference evidence="2" key="1">
    <citation type="submission" date="2023-03" db="EMBL/GenBank/DDBJ databases">
        <title>Massive genome expansion in bonnet fungi (Mycena s.s.) driven by repeated elements and novel gene families across ecological guilds.</title>
        <authorList>
            <consortium name="Lawrence Berkeley National Laboratory"/>
            <person name="Harder C.B."/>
            <person name="Miyauchi S."/>
            <person name="Viragh M."/>
            <person name="Kuo A."/>
            <person name="Thoen E."/>
            <person name="Andreopoulos B."/>
            <person name="Lu D."/>
            <person name="Skrede I."/>
            <person name="Drula E."/>
            <person name="Henrissat B."/>
            <person name="Morin E."/>
            <person name="Kohler A."/>
            <person name="Barry K."/>
            <person name="LaButti K."/>
            <person name="Morin E."/>
            <person name="Salamov A."/>
            <person name="Lipzen A."/>
            <person name="Mereny Z."/>
            <person name="Hegedus B."/>
            <person name="Baldrian P."/>
            <person name="Stursova M."/>
            <person name="Weitz H."/>
            <person name="Taylor A."/>
            <person name="Grigoriev I.V."/>
            <person name="Nagy L.G."/>
            <person name="Martin F."/>
            <person name="Kauserud H."/>
        </authorList>
    </citation>
    <scope>NUCLEOTIDE SEQUENCE</scope>
    <source>
        <strain evidence="2">CBHHK182m</strain>
    </source>
</reference>
<accession>A0AAD7MHJ6</accession>
<feature type="compositionally biased region" description="Polar residues" evidence="1">
    <location>
        <begin position="1"/>
        <end position="10"/>
    </location>
</feature>
<proteinExistence type="predicted"/>